<dbReference type="InterPro" id="IPR038765">
    <property type="entry name" value="Papain-like_cys_pep_sf"/>
</dbReference>
<proteinExistence type="predicted"/>
<gene>
    <name evidence="1" type="primary">ULP1B</name>
    <name evidence="1" type="ORF">KSP39_PZI001292</name>
</gene>
<dbReference type="GO" id="GO:0008233">
    <property type="term" value="F:peptidase activity"/>
    <property type="evidence" value="ECO:0007669"/>
    <property type="project" value="UniProtKB-KW"/>
</dbReference>
<accession>A0AAP0C1V4</accession>
<reference evidence="1 2" key="1">
    <citation type="journal article" date="2022" name="Nat. Plants">
        <title>Genomes of leafy and leafless Platanthera orchids illuminate the evolution of mycoheterotrophy.</title>
        <authorList>
            <person name="Li M.H."/>
            <person name="Liu K.W."/>
            <person name="Li Z."/>
            <person name="Lu H.C."/>
            <person name="Ye Q.L."/>
            <person name="Zhang D."/>
            <person name="Wang J.Y."/>
            <person name="Li Y.F."/>
            <person name="Zhong Z.M."/>
            <person name="Liu X."/>
            <person name="Yu X."/>
            <person name="Liu D.K."/>
            <person name="Tu X.D."/>
            <person name="Liu B."/>
            <person name="Hao Y."/>
            <person name="Liao X.Y."/>
            <person name="Jiang Y.T."/>
            <person name="Sun W.H."/>
            <person name="Chen J."/>
            <person name="Chen Y.Q."/>
            <person name="Ai Y."/>
            <person name="Zhai J.W."/>
            <person name="Wu S.S."/>
            <person name="Zhou Z."/>
            <person name="Hsiao Y.Y."/>
            <person name="Wu W.L."/>
            <person name="Chen Y.Y."/>
            <person name="Lin Y.F."/>
            <person name="Hsu J.L."/>
            <person name="Li C.Y."/>
            <person name="Wang Z.W."/>
            <person name="Zhao X."/>
            <person name="Zhong W.Y."/>
            <person name="Ma X.K."/>
            <person name="Ma L."/>
            <person name="Huang J."/>
            <person name="Chen G.Z."/>
            <person name="Huang M.Z."/>
            <person name="Huang L."/>
            <person name="Peng D.H."/>
            <person name="Luo Y.B."/>
            <person name="Zou S.Q."/>
            <person name="Chen S.P."/>
            <person name="Lan S."/>
            <person name="Tsai W.C."/>
            <person name="Van de Peer Y."/>
            <person name="Liu Z.J."/>
        </authorList>
    </citation>
    <scope>NUCLEOTIDE SEQUENCE [LARGE SCALE GENOMIC DNA]</scope>
    <source>
        <strain evidence="1">Lor287</strain>
    </source>
</reference>
<evidence type="ECO:0000313" key="2">
    <source>
        <dbReference type="Proteomes" id="UP001418222"/>
    </source>
</evidence>
<name>A0AAP0C1V4_9ASPA</name>
<keyword evidence="1" id="KW-0378">Hydrolase</keyword>
<protein>
    <submittedName>
        <fullName evidence="1">Ubiquitin-like-specific protease 1B</fullName>
    </submittedName>
</protein>
<dbReference type="SUPFAM" id="SSF54001">
    <property type="entry name" value="Cysteine proteinases"/>
    <property type="match status" value="1"/>
</dbReference>
<dbReference type="AlphaFoldDB" id="A0AAP0C1V4"/>
<comment type="caution">
    <text evidence="1">The sequence shown here is derived from an EMBL/GenBank/DDBJ whole genome shotgun (WGS) entry which is preliminary data.</text>
</comment>
<dbReference type="GO" id="GO:0006508">
    <property type="term" value="P:proteolysis"/>
    <property type="evidence" value="ECO:0007669"/>
    <property type="project" value="UniProtKB-KW"/>
</dbReference>
<dbReference type="Proteomes" id="UP001418222">
    <property type="component" value="Unassembled WGS sequence"/>
</dbReference>
<dbReference type="Gene3D" id="3.40.395.10">
    <property type="entry name" value="Adenoviral Proteinase, Chain A"/>
    <property type="match status" value="1"/>
</dbReference>
<sequence length="130" mass="14773">MPNNLHWAGVRDNLKALVDDVSTTFPEGFAKWTLEDDISLPKQDNTWDCGVFLIKYMKAVSSSTISISWGDHQKWQDDIPRFRAEIVADICKKFSSAILERISKLNSYPDIVKYNACSNNSSDLIIKDNT</sequence>
<dbReference type="EMBL" id="JBBWWQ010000001">
    <property type="protein sequence ID" value="KAK8957533.1"/>
    <property type="molecule type" value="Genomic_DNA"/>
</dbReference>
<keyword evidence="2" id="KW-1185">Reference proteome</keyword>
<keyword evidence="1" id="KW-0645">Protease</keyword>
<evidence type="ECO:0000313" key="1">
    <source>
        <dbReference type="EMBL" id="KAK8957533.1"/>
    </source>
</evidence>
<organism evidence="1 2">
    <name type="scientific">Platanthera zijinensis</name>
    <dbReference type="NCBI Taxonomy" id="2320716"/>
    <lineage>
        <taxon>Eukaryota</taxon>
        <taxon>Viridiplantae</taxon>
        <taxon>Streptophyta</taxon>
        <taxon>Embryophyta</taxon>
        <taxon>Tracheophyta</taxon>
        <taxon>Spermatophyta</taxon>
        <taxon>Magnoliopsida</taxon>
        <taxon>Liliopsida</taxon>
        <taxon>Asparagales</taxon>
        <taxon>Orchidaceae</taxon>
        <taxon>Orchidoideae</taxon>
        <taxon>Orchideae</taxon>
        <taxon>Orchidinae</taxon>
        <taxon>Platanthera</taxon>
    </lineage>
</organism>